<name>A0A0F8XXY9_9ZZZZ</name>
<protein>
    <submittedName>
        <fullName evidence="2">Uncharacterized protein</fullName>
    </submittedName>
</protein>
<feature type="transmembrane region" description="Helical" evidence="1">
    <location>
        <begin position="12"/>
        <end position="39"/>
    </location>
</feature>
<dbReference type="EMBL" id="LAZR01056600">
    <property type="protein sequence ID" value="KKK73848.1"/>
    <property type="molecule type" value="Genomic_DNA"/>
</dbReference>
<sequence>LKDWAWGGIEWITFQFSMITITEIINAGLILTAIICIFLTRRQIIHSYEDQ</sequence>
<dbReference type="AlphaFoldDB" id="A0A0F8XXY9"/>
<proteinExistence type="predicted"/>
<keyword evidence="1" id="KW-0812">Transmembrane</keyword>
<evidence type="ECO:0000313" key="2">
    <source>
        <dbReference type="EMBL" id="KKK73848.1"/>
    </source>
</evidence>
<feature type="non-terminal residue" evidence="2">
    <location>
        <position position="1"/>
    </location>
</feature>
<accession>A0A0F8XXY9</accession>
<reference evidence="2" key="1">
    <citation type="journal article" date="2015" name="Nature">
        <title>Complex archaea that bridge the gap between prokaryotes and eukaryotes.</title>
        <authorList>
            <person name="Spang A."/>
            <person name="Saw J.H."/>
            <person name="Jorgensen S.L."/>
            <person name="Zaremba-Niedzwiedzka K."/>
            <person name="Martijn J."/>
            <person name="Lind A.E."/>
            <person name="van Eijk R."/>
            <person name="Schleper C."/>
            <person name="Guy L."/>
            <person name="Ettema T.J."/>
        </authorList>
    </citation>
    <scope>NUCLEOTIDE SEQUENCE</scope>
</reference>
<comment type="caution">
    <text evidence="2">The sequence shown here is derived from an EMBL/GenBank/DDBJ whole genome shotgun (WGS) entry which is preliminary data.</text>
</comment>
<evidence type="ECO:0000256" key="1">
    <source>
        <dbReference type="SAM" id="Phobius"/>
    </source>
</evidence>
<organism evidence="2">
    <name type="scientific">marine sediment metagenome</name>
    <dbReference type="NCBI Taxonomy" id="412755"/>
    <lineage>
        <taxon>unclassified sequences</taxon>
        <taxon>metagenomes</taxon>
        <taxon>ecological metagenomes</taxon>
    </lineage>
</organism>
<keyword evidence="1" id="KW-1133">Transmembrane helix</keyword>
<gene>
    <name evidence="2" type="ORF">LCGC14_2889700</name>
</gene>
<keyword evidence="1" id="KW-0472">Membrane</keyword>